<protein>
    <submittedName>
        <fullName evidence="1">Uncharacterized protein</fullName>
    </submittedName>
</protein>
<reference evidence="1" key="1">
    <citation type="submission" date="2022-07" db="EMBL/GenBank/DDBJ databases">
        <title>Genome Sequence of Phlebia brevispora.</title>
        <authorList>
            <person name="Buettner E."/>
        </authorList>
    </citation>
    <scope>NUCLEOTIDE SEQUENCE</scope>
    <source>
        <strain evidence="1">MPL23</strain>
    </source>
</reference>
<dbReference type="Proteomes" id="UP001148662">
    <property type="component" value="Unassembled WGS sequence"/>
</dbReference>
<gene>
    <name evidence="1" type="ORF">NM688_g5800</name>
</gene>
<evidence type="ECO:0000313" key="2">
    <source>
        <dbReference type="Proteomes" id="UP001148662"/>
    </source>
</evidence>
<organism evidence="1 2">
    <name type="scientific">Phlebia brevispora</name>
    <dbReference type="NCBI Taxonomy" id="194682"/>
    <lineage>
        <taxon>Eukaryota</taxon>
        <taxon>Fungi</taxon>
        <taxon>Dikarya</taxon>
        <taxon>Basidiomycota</taxon>
        <taxon>Agaricomycotina</taxon>
        <taxon>Agaricomycetes</taxon>
        <taxon>Polyporales</taxon>
        <taxon>Meruliaceae</taxon>
        <taxon>Phlebia</taxon>
    </lineage>
</organism>
<proteinExistence type="predicted"/>
<dbReference type="EMBL" id="JANHOG010001107">
    <property type="protein sequence ID" value="KAJ3543935.1"/>
    <property type="molecule type" value="Genomic_DNA"/>
</dbReference>
<sequence length="1074" mass="118825">MSSSAPDAGTSAPAQGPQSAAPPSTDSQHNDPERARTPVLPRISSLLLVPKHPNYPKKMYDEMLPLMTQVSFDTFMSTFLPSGKDLTEAELRSVGDFSGLCNLFSKGNIPLESKMYPAVASVIQKVIDIKKADFTYKDTANTRESNFNDKCPDGCIYPTDELAEDTWELDPEASEKACKTYGRERGPWIAKMAYAFAEVPFEFKREVSLSAFYNDSRYFLRDNEAAISQIASYASEILLRQHRVFLFMVCITRTHARVIRWDRAAAVVSESVDLKQTPRLLLNFISRLVTSSSRARGHDETVTFASKDQIKLLKSCTFANPKAQKMLEDIVDGEKDFPIRAVTCPRLDATEPPMTLLIGKHRSGTYSPTGRATRGYIALDTDEKRLVFLKDSWRPDSRSIQPEFETYKILKEKQVQHVATALGGGDVGAPHPQKTINQDCFDPRVRPTKRVHHRIVLREVGEPLADYKSSIEMISVVYDAVVGHFQAWNQADILHRDISVNNILINIDSPDGRRAGLLIDWDLCKGKKDLEKATLNGRSGTWAFLSARLLQYPWKPHELSDDLESFVHVLTWLALRFHEHQFTPPACLQPDAKAEDIFKANSENDGLCLYKSVFFDSEYVEVGCEYHKGGQTKLSSIIEGKLTLIRFTDKSGPLPQLIALLYRLLKRHYDATAALDTSKAVHADKGRATKTAEPAAVSIYKPDPVWLQSGAEESDSMSSDSSATTRSVDPMVVPKSTRVLDNHFAFLKKFAQIMNDTAHVYFDKTADQFASLKQYVKAPTAGPSGTQHGSKARSRLSTASVGSRHTTPGVSAGSGVSYNLRSTSSGVSSVSLKNVGSSNAPATRSSSRYGDSGQESEGSPDEIPVARAPSLEDALDTLGAGSSRTDSRLSVSSDVSNANSLNDDEDPEPLPPTRNKRKRETTPSSRGRKKRRGNTRKRVCIGHRSYRNSDAGSPDAPSFPRGPIGSGSEATNPDLQHILCLTDVPVLVLCLSTPQSADTTHKTYLRQTDEGRETVPKRILPVRHRDSEFAEYPDCAAYLPRRQADEPFRNALTDLGAHTSALKTSKSVAQERRR</sequence>
<comment type="caution">
    <text evidence="1">The sequence shown here is derived from an EMBL/GenBank/DDBJ whole genome shotgun (WGS) entry which is preliminary data.</text>
</comment>
<accession>A0ACC1SPU5</accession>
<evidence type="ECO:0000313" key="1">
    <source>
        <dbReference type="EMBL" id="KAJ3543935.1"/>
    </source>
</evidence>
<name>A0ACC1SPU5_9APHY</name>
<keyword evidence="2" id="KW-1185">Reference proteome</keyword>